<dbReference type="Proteomes" id="UP000295217">
    <property type="component" value="Unassembled WGS sequence"/>
</dbReference>
<dbReference type="EMBL" id="SMLB01000029">
    <property type="protein sequence ID" value="TDD67430.1"/>
    <property type="molecule type" value="Genomic_DNA"/>
</dbReference>
<name>A0A4R5A8H3_9ACTN</name>
<evidence type="ECO:0000256" key="5">
    <source>
        <dbReference type="SAM" id="MobiDB-lite"/>
    </source>
</evidence>
<dbReference type="AlphaFoldDB" id="A0A4R5A8H3"/>
<comment type="caution">
    <text evidence="7">The sequence shown here is derived from an EMBL/GenBank/DDBJ whole genome shotgun (WGS) entry which is preliminary data.</text>
</comment>
<evidence type="ECO:0000313" key="7">
    <source>
        <dbReference type="EMBL" id="TDD67430.1"/>
    </source>
</evidence>
<protein>
    <submittedName>
        <fullName evidence="7">ANTAR domain-containing protein</fullName>
    </submittedName>
</protein>
<evidence type="ECO:0000256" key="3">
    <source>
        <dbReference type="ARBA" id="ARBA00023015"/>
    </source>
</evidence>
<dbReference type="Gene3D" id="1.10.10.10">
    <property type="entry name" value="Winged helix-like DNA-binding domain superfamily/Winged helix DNA-binding domain"/>
    <property type="match status" value="1"/>
</dbReference>
<accession>A0A4R5A8H3</accession>
<dbReference type="InterPro" id="IPR012074">
    <property type="entry name" value="GAF_ANTAR"/>
</dbReference>
<evidence type="ECO:0000256" key="2">
    <source>
        <dbReference type="ARBA" id="ARBA00022777"/>
    </source>
</evidence>
<dbReference type="InterPro" id="IPR036388">
    <property type="entry name" value="WH-like_DNA-bd_sf"/>
</dbReference>
<proteinExistence type="predicted"/>
<dbReference type="SMART" id="SM01012">
    <property type="entry name" value="ANTAR"/>
    <property type="match status" value="1"/>
</dbReference>
<dbReference type="Pfam" id="PF13185">
    <property type="entry name" value="GAF_2"/>
    <property type="match status" value="1"/>
</dbReference>
<evidence type="ECO:0000256" key="1">
    <source>
        <dbReference type="ARBA" id="ARBA00022679"/>
    </source>
</evidence>
<evidence type="ECO:0000259" key="6">
    <source>
        <dbReference type="PROSITE" id="PS50921"/>
    </source>
</evidence>
<dbReference type="PIRSF" id="PIRSF036625">
    <property type="entry name" value="GAF_ANTAR"/>
    <property type="match status" value="1"/>
</dbReference>
<dbReference type="PROSITE" id="PS50921">
    <property type="entry name" value="ANTAR"/>
    <property type="match status" value="1"/>
</dbReference>
<feature type="domain" description="ANTAR" evidence="6">
    <location>
        <begin position="172"/>
        <end position="233"/>
    </location>
</feature>
<dbReference type="InterPro" id="IPR003018">
    <property type="entry name" value="GAF"/>
</dbReference>
<dbReference type="InterPro" id="IPR011006">
    <property type="entry name" value="CheY-like_superfamily"/>
</dbReference>
<keyword evidence="3" id="KW-0805">Transcription regulation</keyword>
<dbReference type="RefSeq" id="WP_132104770.1">
    <property type="nucleotide sequence ID" value="NZ_SMLB01000029.1"/>
</dbReference>
<reference evidence="7 8" key="1">
    <citation type="submission" date="2019-02" db="EMBL/GenBank/DDBJ databases">
        <title>Draft genome sequences of novel Actinobacteria.</title>
        <authorList>
            <person name="Sahin N."/>
            <person name="Ay H."/>
            <person name="Saygin H."/>
        </authorList>
    </citation>
    <scope>NUCLEOTIDE SEQUENCE [LARGE SCALE GENOMIC DNA]</scope>
    <source>
        <strain evidence="7 8">8K307</strain>
    </source>
</reference>
<gene>
    <name evidence="7" type="ORF">E1262_19335</name>
</gene>
<keyword evidence="2" id="KW-0418">Kinase</keyword>
<dbReference type="OrthoDB" id="3820533at2"/>
<dbReference type="Gene3D" id="3.30.450.40">
    <property type="match status" value="1"/>
</dbReference>
<keyword evidence="4" id="KW-0804">Transcription</keyword>
<dbReference type="SUPFAM" id="SSF55781">
    <property type="entry name" value="GAF domain-like"/>
    <property type="match status" value="1"/>
</dbReference>
<dbReference type="Pfam" id="PF03861">
    <property type="entry name" value="ANTAR"/>
    <property type="match status" value="1"/>
</dbReference>
<dbReference type="InterPro" id="IPR029016">
    <property type="entry name" value="GAF-like_dom_sf"/>
</dbReference>
<dbReference type="InterPro" id="IPR005561">
    <property type="entry name" value="ANTAR"/>
</dbReference>
<dbReference type="SMART" id="SM00065">
    <property type="entry name" value="GAF"/>
    <property type="match status" value="1"/>
</dbReference>
<feature type="compositionally biased region" description="Gly residues" evidence="5">
    <location>
        <begin position="253"/>
        <end position="269"/>
    </location>
</feature>
<feature type="region of interest" description="Disordered" evidence="5">
    <location>
        <begin position="239"/>
        <end position="277"/>
    </location>
</feature>
<evidence type="ECO:0000313" key="8">
    <source>
        <dbReference type="Proteomes" id="UP000295217"/>
    </source>
</evidence>
<organism evidence="7 8">
    <name type="scientific">Jiangella aurantiaca</name>
    <dbReference type="NCBI Taxonomy" id="2530373"/>
    <lineage>
        <taxon>Bacteria</taxon>
        <taxon>Bacillati</taxon>
        <taxon>Actinomycetota</taxon>
        <taxon>Actinomycetes</taxon>
        <taxon>Jiangellales</taxon>
        <taxon>Jiangellaceae</taxon>
        <taxon>Jiangella</taxon>
    </lineage>
</organism>
<dbReference type="GO" id="GO:0003723">
    <property type="term" value="F:RNA binding"/>
    <property type="evidence" value="ECO:0007669"/>
    <property type="project" value="InterPro"/>
</dbReference>
<keyword evidence="8" id="KW-1185">Reference proteome</keyword>
<evidence type="ECO:0000256" key="4">
    <source>
        <dbReference type="ARBA" id="ARBA00023163"/>
    </source>
</evidence>
<dbReference type="SUPFAM" id="SSF52172">
    <property type="entry name" value="CheY-like"/>
    <property type="match status" value="1"/>
</dbReference>
<keyword evidence="1" id="KW-0808">Transferase</keyword>
<dbReference type="GO" id="GO:0016301">
    <property type="term" value="F:kinase activity"/>
    <property type="evidence" value="ECO:0007669"/>
    <property type="project" value="UniProtKB-KW"/>
</dbReference>
<sequence>MTGNESPTGRDLTELLSAVQNLLLDAPRVEQFLTELAKLAADVVEPPASCGITTSYDGQPRTIVSSDPRAAQVDEGQYAGGWGPCVHSLATGEVVEIADQESDPRWPEYRVHAIALGVRSSLSLPLSVNGEVVGAMNLYDFDEPEAFDIQNRRRAETFAAQASTALTLALRQAHDAELADQLEQALATRSVIDQAVGILMAQQRCAADQAFALLRKHSQNNNLKLRTVAERLVAKVSGQPAPQVAAFQRRPNGAGGEPRPGLNGGGAGASPGASRRG</sequence>